<dbReference type="SUPFAM" id="SSF52172">
    <property type="entry name" value="CheY-like"/>
    <property type="match status" value="1"/>
</dbReference>
<keyword evidence="5 11" id="KW-0418">Kinase</keyword>
<sequence length="493" mass="53043">MKQPHSILIVEDEAVIALDLKLELQDMGYRVLGPARTGEQALALAAQEPPDLVLMDIRIQGPLDGVETAARLGRSGEPPVIFLTSHSDDETVARAAQTAPYGFLTKPFQSRELRAAIEVALSRAALERAQRESDRWFACTLHAVRDGVLVLNPDATLRFLNPAAEVLTGWSADEALGRPLQEVVGFADEAGAPAALESLREGRAVQVRHARPLRRRDAAEVAVDESAAPVVSDDGRRMGAVLVLRDATERLQRQAQLDAERQQLQAVQAQRDAQAQLLSRASHEMRTPLNAVMGFAQLLRTLPGNEGESAQRYIGFIEEAGQQLLALVEDLLDLQQGNALSLVLCPLALTDCVQAALAPLTAQALARRMTLHVGVDPALRVHADAARLQKVLCNLVDNAIKYGHEGGHLWLQAQQLQAQVRITVADDGEGIAPEHQARLFQPFSRAGREHSAIPGAGLGLPTARSLVQAMGGTLELLSVPGQGTVVKVELASA</sequence>
<dbReference type="AlphaFoldDB" id="A0A848F8F8"/>
<gene>
    <name evidence="11" type="ORF">HHL10_11745</name>
</gene>
<dbReference type="PANTHER" id="PTHR43047">
    <property type="entry name" value="TWO-COMPONENT HISTIDINE PROTEIN KINASE"/>
    <property type="match status" value="1"/>
</dbReference>
<dbReference type="InterPro" id="IPR000014">
    <property type="entry name" value="PAS"/>
</dbReference>
<dbReference type="PROSITE" id="PS50109">
    <property type="entry name" value="HIS_KIN"/>
    <property type="match status" value="1"/>
</dbReference>
<evidence type="ECO:0000256" key="1">
    <source>
        <dbReference type="ARBA" id="ARBA00000085"/>
    </source>
</evidence>
<comment type="catalytic activity">
    <reaction evidence="1">
        <text>ATP + protein L-histidine = ADP + protein N-phospho-L-histidine.</text>
        <dbReference type="EC" id="2.7.13.3"/>
    </reaction>
</comment>
<dbReference type="SUPFAM" id="SSF55785">
    <property type="entry name" value="PYP-like sensor domain (PAS domain)"/>
    <property type="match status" value="1"/>
</dbReference>
<dbReference type="CDD" id="cd00075">
    <property type="entry name" value="HATPase"/>
    <property type="match status" value="1"/>
</dbReference>
<dbReference type="PROSITE" id="PS50110">
    <property type="entry name" value="RESPONSE_REGULATORY"/>
    <property type="match status" value="1"/>
</dbReference>
<dbReference type="RefSeq" id="WP_169160554.1">
    <property type="nucleotide sequence ID" value="NZ_JABBFW010000007.1"/>
</dbReference>
<dbReference type="Pfam" id="PF00072">
    <property type="entry name" value="Response_reg"/>
    <property type="match status" value="1"/>
</dbReference>
<dbReference type="InterPro" id="IPR003661">
    <property type="entry name" value="HisK_dim/P_dom"/>
</dbReference>
<evidence type="ECO:0000256" key="2">
    <source>
        <dbReference type="ARBA" id="ARBA00012438"/>
    </source>
</evidence>
<dbReference type="PANTHER" id="PTHR43047:SF64">
    <property type="entry name" value="HISTIDINE KINASE CONTAINING CHEY-HOMOLOGOUS RECEIVER DOMAIN AND PAS DOMAIN-RELATED"/>
    <property type="match status" value="1"/>
</dbReference>
<dbReference type="InterPro" id="IPR011006">
    <property type="entry name" value="CheY-like_superfamily"/>
</dbReference>
<feature type="domain" description="PAC" evidence="10">
    <location>
        <begin position="203"/>
        <end position="259"/>
    </location>
</feature>
<dbReference type="InterPro" id="IPR036097">
    <property type="entry name" value="HisK_dim/P_sf"/>
</dbReference>
<dbReference type="InterPro" id="IPR003594">
    <property type="entry name" value="HATPase_dom"/>
</dbReference>
<proteinExistence type="predicted"/>
<dbReference type="Pfam" id="PF02518">
    <property type="entry name" value="HATPase_c"/>
    <property type="match status" value="1"/>
</dbReference>
<dbReference type="EC" id="2.7.13.3" evidence="2"/>
<feature type="domain" description="Histidine kinase" evidence="7">
    <location>
        <begin position="280"/>
        <end position="493"/>
    </location>
</feature>
<dbReference type="InterPro" id="IPR001789">
    <property type="entry name" value="Sig_transdc_resp-reg_receiver"/>
</dbReference>
<dbReference type="GO" id="GO:0000155">
    <property type="term" value="F:phosphorelay sensor kinase activity"/>
    <property type="evidence" value="ECO:0007669"/>
    <property type="project" value="InterPro"/>
</dbReference>
<evidence type="ECO:0000256" key="5">
    <source>
        <dbReference type="ARBA" id="ARBA00022777"/>
    </source>
</evidence>
<dbReference type="PRINTS" id="PR00344">
    <property type="entry name" value="BCTRLSENSOR"/>
</dbReference>
<dbReference type="Gene3D" id="3.40.50.2300">
    <property type="match status" value="1"/>
</dbReference>
<evidence type="ECO:0000313" key="12">
    <source>
        <dbReference type="Proteomes" id="UP000574067"/>
    </source>
</evidence>
<dbReference type="SUPFAM" id="SSF55874">
    <property type="entry name" value="ATPase domain of HSP90 chaperone/DNA topoisomerase II/histidine kinase"/>
    <property type="match status" value="1"/>
</dbReference>
<reference evidence="11 12" key="1">
    <citation type="submission" date="2020-04" db="EMBL/GenBank/DDBJ databases">
        <title>Azohydromonas sp. isolated from soil.</title>
        <authorList>
            <person name="Dahal R.H."/>
        </authorList>
    </citation>
    <scope>NUCLEOTIDE SEQUENCE [LARGE SCALE GENOMIC DNA]</scope>
    <source>
        <strain evidence="11 12">G-1-1-14</strain>
    </source>
</reference>
<dbReference type="Gene3D" id="1.10.287.130">
    <property type="match status" value="1"/>
</dbReference>
<keyword evidence="3 6" id="KW-0597">Phosphoprotein</keyword>
<dbReference type="SMART" id="SM00387">
    <property type="entry name" value="HATPase_c"/>
    <property type="match status" value="1"/>
</dbReference>
<dbReference type="SMART" id="SM00448">
    <property type="entry name" value="REC"/>
    <property type="match status" value="1"/>
</dbReference>
<dbReference type="SMART" id="SM00388">
    <property type="entry name" value="HisKA"/>
    <property type="match status" value="1"/>
</dbReference>
<dbReference type="InterPro" id="IPR000700">
    <property type="entry name" value="PAS-assoc_C"/>
</dbReference>
<dbReference type="InterPro" id="IPR004358">
    <property type="entry name" value="Sig_transdc_His_kin-like_C"/>
</dbReference>
<dbReference type="SUPFAM" id="SSF47384">
    <property type="entry name" value="Homodimeric domain of signal transducing histidine kinase"/>
    <property type="match status" value="1"/>
</dbReference>
<dbReference type="Gene3D" id="3.30.565.10">
    <property type="entry name" value="Histidine kinase-like ATPase, C-terminal domain"/>
    <property type="match status" value="1"/>
</dbReference>
<dbReference type="Pfam" id="PF00989">
    <property type="entry name" value="PAS"/>
    <property type="match status" value="1"/>
</dbReference>
<dbReference type="InterPro" id="IPR005467">
    <property type="entry name" value="His_kinase_dom"/>
</dbReference>
<dbReference type="PROSITE" id="PS50113">
    <property type="entry name" value="PAC"/>
    <property type="match status" value="1"/>
</dbReference>
<dbReference type="CDD" id="cd00082">
    <property type="entry name" value="HisKA"/>
    <property type="match status" value="1"/>
</dbReference>
<name>A0A848F8F8_9BURK</name>
<protein>
    <recommendedName>
        <fullName evidence="2">histidine kinase</fullName>
        <ecNumber evidence="2">2.7.13.3</ecNumber>
    </recommendedName>
</protein>
<dbReference type="InterPro" id="IPR013767">
    <property type="entry name" value="PAS_fold"/>
</dbReference>
<dbReference type="SMART" id="SM00091">
    <property type="entry name" value="PAS"/>
    <property type="match status" value="1"/>
</dbReference>
<feature type="modified residue" description="4-aspartylphosphate" evidence="6">
    <location>
        <position position="56"/>
    </location>
</feature>
<accession>A0A848F8F8</accession>
<dbReference type="GO" id="GO:0006355">
    <property type="term" value="P:regulation of DNA-templated transcription"/>
    <property type="evidence" value="ECO:0007669"/>
    <property type="project" value="InterPro"/>
</dbReference>
<dbReference type="Pfam" id="PF00512">
    <property type="entry name" value="HisKA"/>
    <property type="match status" value="1"/>
</dbReference>
<evidence type="ECO:0000256" key="4">
    <source>
        <dbReference type="ARBA" id="ARBA00022679"/>
    </source>
</evidence>
<evidence type="ECO:0000259" key="8">
    <source>
        <dbReference type="PROSITE" id="PS50110"/>
    </source>
</evidence>
<dbReference type="CDD" id="cd17534">
    <property type="entry name" value="REC_DC-like"/>
    <property type="match status" value="1"/>
</dbReference>
<evidence type="ECO:0000256" key="3">
    <source>
        <dbReference type="ARBA" id="ARBA00022553"/>
    </source>
</evidence>
<dbReference type="EMBL" id="JABBFW010000007">
    <property type="protein sequence ID" value="NML15642.1"/>
    <property type="molecule type" value="Genomic_DNA"/>
</dbReference>
<dbReference type="InterPro" id="IPR035965">
    <property type="entry name" value="PAS-like_dom_sf"/>
</dbReference>
<dbReference type="Gene3D" id="3.30.450.20">
    <property type="entry name" value="PAS domain"/>
    <property type="match status" value="1"/>
</dbReference>
<organism evidence="11 12">
    <name type="scientific">Azohydromonas caseinilytica</name>
    <dbReference type="NCBI Taxonomy" id="2728836"/>
    <lineage>
        <taxon>Bacteria</taxon>
        <taxon>Pseudomonadati</taxon>
        <taxon>Pseudomonadota</taxon>
        <taxon>Betaproteobacteria</taxon>
        <taxon>Burkholderiales</taxon>
        <taxon>Sphaerotilaceae</taxon>
        <taxon>Azohydromonas</taxon>
    </lineage>
</organism>
<comment type="caution">
    <text evidence="11">The sequence shown here is derived from an EMBL/GenBank/DDBJ whole genome shotgun (WGS) entry which is preliminary data.</text>
</comment>
<dbReference type="PROSITE" id="PS50112">
    <property type="entry name" value="PAS"/>
    <property type="match status" value="1"/>
</dbReference>
<evidence type="ECO:0000256" key="6">
    <source>
        <dbReference type="PROSITE-ProRule" id="PRU00169"/>
    </source>
</evidence>
<feature type="domain" description="Response regulatory" evidence="8">
    <location>
        <begin position="6"/>
        <end position="121"/>
    </location>
</feature>
<evidence type="ECO:0000313" key="11">
    <source>
        <dbReference type="EMBL" id="NML15642.1"/>
    </source>
</evidence>
<evidence type="ECO:0000259" key="9">
    <source>
        <dbReference type="PROSITE" id="PS50112"/>
    </source>
</evidence>
<evidence type="ECO:0000259" key="10">
    <source>
        <dbReference type="PROSITE" id="PS50113"/>
    </source>
</evidence>
<dbReference type="NCBIfam" id="TIGR00229">
    <property type="entry name" value="sensory_box"/>
    <property type="match status" value="1"/>
</dbReference>
<evidence type="ECO:0000259" key="7">
    <source>
        <dbReference type="PROSITE" id="PS50109"/>
    </source>
</evidence>
<dbReference type="InterPro" id="IPR036890">
    <property type="entry name" value="HATPase_C_sf"/>
</dbReference>
<dbReference type="Proteomes" id="UP000574067">
    <property type="component" value="Unassembled WGS sequence"/>
</dbReference>
<dbReference type="CDD" id="cd00130">
    <property type="entry name" value="PAS"/>
    <property type="match status" value="1"/>
</dbReference>
<keyword evidence="4" id="KW-0808">Transferase</keyword>
<feature type="domain" description="PAS" evidence="9">
    <location>
        <begin position="133"/>
        <end position="203"/>
    </location>
</feature>
<keyword evidence="12" id="KW-1185">Reference proteome</keyword>